<gene>
    <name evidence="5" type="ORF">FFUJ_13058</name>
</gene>
<evidence type="ECO:0000256" key="3">
    <source>
        <dbReference type="SAM" id="MobiDB-lite"/>
    </source>
</evidence>
<dbReference type="HOGENOM" id="CLU_014054_0_0_1"/>
<dbReference type="GeneID" id="35406514"/>
<dbReference type="VEuPathDB" id="FungiDB:FFUJ_13058"/>
<dbReference type="GO" id="GO:0000976">
    <property type="term" value="F:transcription cis-regulatory region binding"/>
    <property type="evidence" value="ECO:0007669"/>
    <property type="project" value="InterPro"/>
</dbReference>
<protein>
    <recommendedName>
        <fullName evidence="4">BZIP domain-containing protein</fullName>
    </recommendedName>
</protein>
<evidence type="ECO:0000259" key="4">
    <source>
        <dbReference type="PROSITE" id="PS00036"/>
    </source>
</evidence>
<dbReference type="InterPro" id="IPR004827">
    <property type="entry name" value="bZIP"/>
</dbReference>
<evidence type="ECO:0000256" key="1">
    <source>
        <dbReference type="ARBA" id="ARBA00004123"/>
    </source>
</evidence>
<evidence type="ECO:0000313" key="5">
    <source>
        <dbReference type="EMBL" id="CCT66890.1"/>
    </source>
</evidence>
<feature type="compositionally biased region" description="Polar residues" evidence="3">
    <location>
        <begin position="1"/>
        <end position="10"/>
    </location>
</feature>
<sequence>MSASSPQSIASPGAGTLVASQSGTRHRAISAAPSPAASPATSGPHSHRTPLSIKPSAKPPPPTQPQQRTALPSINKMAMSSVISPQPAPPEPPKVSMTSKEWVIPPRPKPGRKPATDTPPTKRKAQNRAAQRAFRERRAARVGELEEQLDQQREAQEKHESELKDKIHELELDVQSFRSRCMLLENMLERERQDRIRVETEAETLKRRLDEGVFNSNFQSRSMSSQHPFEGLHSPTSQGPRHSLPDARPDRQSGHSFSISQIISPPETLDMSASNDTETAITCGNCSPNGPCACAEEVLNSAANGCGKCTLTSNCQCLDEVAEALDRSQELKRPASPSANVSTEKRHRSNADAETDFTAMFSRKTQEAFSTPSQLPSMDSMPFRDGCGFCKDGTYCVCADTALATPAMTPNDTLPPISQQVQTPPPEDTDLPILAMEMTADGAVKLPPRRPQAQSTERRGCGPNGPGTCAQCQADPKSGLFCRLMAANLNRKDGSSGGCCGGKGAGGGCCKTQKPPQPEKINLPSLPSLGLSCAEAYQTLSSHRNFSKAADDIGSWLPKLKATPRPGTRPAPPGAMMPIEVEAASIMSVLKDFDIRFGRGI</sequence>
<dbReference type="InterPro" id="IPR018287">
    <property type="entry name" value="Hap4_TF_heteromerisation"/>
</dbReference>
<dbReference type="RefSeq" id="XP_023428971.1">
    <property type="nucleotide sequence ID" value="XM_023575699.1"/>
</dbReference>
<comment type="subcellular location">
    <subcellularLocation>
        <location evidence="1">Nucleus</location>
    </subcellularLocation>
</comment>
<dbReference type="Pfam" id="PF10297">
    <property type="entry name" value="Hap4_Hap_bind"/>
    <property type="match status" value="1"/>
</dbReference>
<dbReference type="PANTHER" id="PTHR40621">
    <property type="entry name" value="TRANSCRIPTION FACTOR KAPC-RELATED"/>
    <property type="match status" value="1"/>
</dbReference>
<feature type="region of interest" description="Disordered" evidence="3">
    <location>
        <begin position="219"/>
        <end position="263"/>
    </location>
</feature>
<feature type="domain" description="BZIP" evidence="4">
    <location>
        <begin position="122"/>
        <end position="137"/>
    </location>
</feature>
<accession>S0DWQ0</accession>
<evidence type="ECO:0000256" key="2">
    <source>
        <dbReference type="ARBA" id="ARBA00023242"/>
    </source>
</evidence>
<dbReference type="AlphaFoldDB" id="S0DWQ0"/>
<reference evidence="6" key="1">
    <citation type="journal article" date="2013" name="PLoS Pathog.">
        <title>Deciphering the cryptic genome: genome-wide analyses of the rice pathogen Fusarium fujikuroi reveal complex regulation of secondary metabolism and novel metabolites.</title>
        <authorList>
            <person name="Wiemann P."/>
            <person name="Sieber C.M."/>
            <person name="von Bargen K.W."/>
            <person name="Studt L."/>
            <person name="Niehaus E.M."/>
            <person name="Espino J.J."/>
            <person name="Huss K."/>
            <person name="Michielse C.B."/>
            <person name="Albermann S."/>
            <person name="Wagner D."/>
            <person name="Bergner S.V."/>
            <person name="Connolly L.R."/>
            <person name="Fischer A."/>
            <person name="Reuter G."/>
            <person name="Kleigrewe K."/>
            <person name="Bald T."/>
            <person name="Wingfield B.D."/>
            <person name="Ophir R."/>
            <person name="Freeman S."/>
            <person name="Hippler M."/>
            <person name="Smith K.M."/>
            <person name="Brown D.W."/>
            <person name="Proctor R.H."/>
            <person name="Munsterkotter M."/>
            <person name="Freitag M."/>
            <person name="Humpf H.U."/>
            <person name="Guldener U."/>
            <person name="Tudzynski B."/>
        </authorList>
    </citation>
    <scope>NUCLEOTIDE SEQUENCE [LARGE SCALE GENOMIC DNA]</scope>
    <source>
        <strain evidence="6">CBS 195.34 / IMI 58289 / NRRL A-6831</strain>
    </source>
</reference>
<dbReference type="SUPFAM" id="SSF57959">
    <property type="entry name" value="Leucine zipper domain"/>
    <property type="match status" value="1"/>
</dbReference>
<dbReference type="InterPro" id="IPR046347">
    <property type="entry name" value="bZIP_sf"/>
</dbReference>
<feature type="compositionally biased region" description="Basic and acidic residues" evidence="3">
    <location>
        <begin position="243"/>
        <end position="253"/>
    </location>
</feature>
<dbReference type="PROSITE" id="PS00036">
    <property type="entry name" value="BZIP_BASIC"/>
    <property type="match status" value="1"/>
</dbReference>
<dbReference type="Gene3D" id="1.20.5.170">
    <property type="match status" value="1"/>
</dbReference>
<dbReference type="InterPro" id="IPR050936">
    <property type="entry name" value="AP-1-like"/>
</dbReference>
<organism evidence="5 6">
    <name type="scientific">Gibberella fujikuroi (strain CBS 195.34 / IMI 58289 / NRRL A-6831)</name>
    <name type="common">Bakanae and foot rot disease fungus</name>
    <name type="synonym">Fusarium fujikuroi</name>
    <dbReference type="NCBI Taxonomy" id="1279085"/>
    <lineage>
        <taxon>Eukaryota</taxon>
        <taxon>Fungi</taxon>
        <taxon>Dikarya</taxon>
        <taxon>Ascomycota</taxon>
        <taxon>Pezizomycotina</taxon>
        <taxon>Sordariomycetes</taxon>
        <taxon>Hypocreomycetidae</taxon>
        <taxon>Hypocreales</taxon>
        <taxon>Nectriaceae</taxon>
        <taxon>Fusarium</taxon>
        <taxon>Fusarium fujikuroi species complex</taxon>
    </lineage>
</organism>
<feature type="region of interest" description="Disordered" evidence="3">
    <location>
        <begin position="1"/>
        <end position="162"/>
    </location>
</feature>
<feature type="compositionally biased region" description="Basic and acidic residues" evidence="3">
    <location>
        <begin position="133"/>
        <end position="162"/>
    </location>
</feature>
<dbReference type="STRING" id="1279085.S0DWQ0"/>
<feature type="compositionally biased region" description="Low complexity" evidence="3">
    <location>
        <begin position="29"/>
        <end position="56"/>
    </location>
</feature>
<dbReference type="GO" id="GO:0090575">
    <property type="term" value="C:RNA polymerase II transcription regulator complex"/>
    <property type="evidence" value="ECO:0007669"/>
    <property type="project" value="TreeGrafter"/>
</dbReference>
<keyword evidence="2" id="KW-0539">Nucleus</keyword>
<dbReference type="SMART" id="SM00338">
    <property type="entry name" value="BRLZ"/>
    <property type="match status" value="1"/>
</dbReference>
<name>S0DWQ0_GIBF5</name>
<feature type="compositionally biased region" description="Polar residues" evidence="3">
    <location>
        <begin position="254"/>
        <end position="263"/>
    </location>
</feature>
<evidence type="ECO:0000313" key="6">
    <source>
        <dbReference type="Proteomes" id="UP000016800"/>
    </source>
</evidence>
<feature type="region of interest" description="Disordered" evidence="3">
    <location>
        <begin position="328"/>
        <end position="351"/>
    </location>
</feature>
<dbReference type="PANTHER" id="PTHR40621:SF7">
    <property type="entry name" value="BZIP DOMAIN-CONTAINING PROTEIN"/>
    <property type="match status" value="1"/>
</dbReference>
<dbReference type="Proteomes" id="UP000016800">
    <property type="component" value="Chromosome IV"/>
</dbReference>
<dbReference type="GO" id="GO:0001228">
    <property type="term" value="F:DNA-binding transcription activator activity, RNA polymerase II-specific"/>
    <property type="evidence" value="ECO:0007669"/>
    <property type="project" value="TreeGrafter"/>
</dbReference>
<dbReference type="EMBL" id="HF679026">
    <property type="protein sequence ID" value="CCT66890.1"/>
    <property type="molecule type" value="Genomic_DNA"/>
</dbReference>
<keyword evidence="6" id="KW-1185">Reference proteome</keyword>
<proteinExistence type="predicted"/>